<evidence type="ECO:0000256" key="3">
    <source>
        <dbReference type="ARBA" id="ARBA00022475"/>
    </source>
</evidence>
<feature type="transmembrane region" description="Helical" evidence="9">
    <location>
        <begin position="7"/>
        <end position="29"/>
    </location>
</feature>
<evidence type="ECO:0000256" key="4">
    <source>
        <dbReference type="ARBA" id="ARBA00022519"/>
    </source>
</evidence>
<evidence type="ECO:0000313" key="12">
    <source>
        <dbReference type="Proteomes" id="UP000321197"/>
    </source>
</evidence>
<keyword evidence="7 9" id="KW-0472">Membrane</keyword>
<protein>
    <submittedName>
        <fullName evidence="11">Membrane protein</fullName>
    </submittedName>
</protein>
<feature type="transmembrane region" description="Helical" evidence="9">
    <location>
        <begin position="49"/>
        <end position="67"/>
    </location>
</feature>
<keyword evidence="4" id="KW-0997">Cell inner membrane</keyword>
<organism evidence="11 12">
    <name type="scientific">Meiothermus hypogaeus NBRC 106114</name>
    <dbReference type="NCBI Taxonomy" id="1227553"/>
    <lineage>
        <taxon>Bacteria</taxon>
        <taxon>Thermotogati</taxon>
        <taxon>Deinococcota</taxon>
        <taxon>Deinococci</taxon>
        <taxon>Thermales</taxon>
        <taxon>Thermaceae</taxon>
        <taxon>Meiothermus</taxon>
    </lineage>
</organism>
<dbReference type="PANTHER" id="PTHR35011:SF10">
    <property type="entry name" value="TRAP TRANSPORTER SMALL PERMEASE PROTEIN"/>
    <property type="match status" value="1"/>
</dbReference>
<gene>
    <name evidence="11" type="ORF">MHY01S_22330</name>
</gene>
<comment type="caution">
    <text evidence="11">The sequence shown here is derived from an EMBL/GenBank/DDBJ whole genome shotgun (WGS) entry which is preliminary data.</text>
</comment>
<dbReference type="OrthoDB" id="26202at2"/>
<dbReference type="GO" id="GO:0015740">
    <property type="term" value="P:C4-dicarboxylate transport"/>
    <property type="evidence" value="ECO:0007669"/>
    <property type="project" value="TreeGrafter"/>
</dbReference>
<evidence type="ECO:0000256" key="2">
    <source>
        <dbReference type="ARBA" id="ARBA00022448"/>
    </source>
</evidence>
<keyword evidence="6 9" id="KW-1133">Transmembrane helix</keyword>
<feature type="transmembrane region" description="Helical" evidence="9">
    <location>
        <begin position="88"/>
        <end position="107"/>
    </location>
</feature>
<keyword evidence="5 9" id="KW-0812">Transmembrane</keyword>
<feature type="domain" description="Tripartite ATP-independent periplasmic transporters DctQ component" evidence="10">
    <location>
        <begin position="23"/>
        <end position="154"/>
    </location>
</feature>
<dbReference type="GO" id="GO:0022857">
    <property type="term" value="F:transmembrane transporter activity"/>
    <property type="evidence" value="ECO:0007669"/>
    <property type="project" value="TreeGrafter"/>
</dbReference>
<comment type="subcellular location">
    <subcellularLocation>
        <location evidence="1">Cell inner membrane</location>
        <topology evidence="1">Multi-pass membrane protein</topology>
    </subcellularLocation>
</comment>
<feature type="transmembrane region" description="Helical" evidence="9">
    <location>
        <begin position="127"/>
        <end position="146"/>
    </location>
</feature>
<evidence type="ECO:0000256" key="8">
    <source>
        <dbReference type="ARBA" id="ARBA00038436"/>
    </source>
</evidence>
<keyword evidence="2" id="KW-0813">Transport</keyword>
<keyword evidence="3" id="KW-1003">Cell membrane</keyword>
<evidence type="ECO:0000256" key="9">
    <source>
        <dbReference type="SAM" id="Phobius"/>
    </source>
</evidence>
<comment type="similarity">
    <text evidence="8">Belongs to the TRAP transporter small permease family.</text>
</comment>
<dbReference type="Proteomes" id="UP000321197">
    <property type="component" value="Unassembled WGS sequence"/>
</dbReference>
<dbReference type="RefSeq" id="WP_119341281.1">
    <property type="nucleotide sequence ID" value="NZ_BJXL01000075.1"/>
</dbReference>
<dbReference type="Pfam" id="PF04290">
    <property type="entry name" value="DctQ"/>
    <property type="match status" value="1"/>
</dbReference>
<dbReference type="GO" id="GO:0005886">
    <property type="term" value="C:plasma membrane"/>
    <property type="evidence" value="ECO:0007669"/>
    <property type="project" value="UniProtKB-SubCell"/>
</dbReference>
<evidence type="ECO:0000256" key="5">
    <source>
        <dbReference type="ARBA" id="ARBA00022692"/>
    </source>
</evidence>
<dbReference type="AlphaFoldDB" id="A0A511R443"/>
<evidence type="ECO:0000256" key="7">
    <source>
        <dbReference type="ARBA" id="ARBA00023136"/>
    </source>
</evidence>
<dbReference type="PANTHER" id="PTHR35011">
    <property type="entry name" value="2,3-DIKETO-L-GULONATE TRAP TRANSPORTER SMALL PERMEASE PROTEIN YIAM"/>
    <property type="match status" value="1"/>
</dbReference>
<dbReference type="InterPro" id="IPR007387">
    <property type="entry name" value="TRAP_DctQ"/>
</dbReference>
<evidence type="ECO:0000259" key="10">
    <source>
        <dbReference type="Pfam" id="PF04290"/>
    </source>
</evidence>
<evidence type="ECO:0000256" key="1">
    <source>
        <dbReference type="ARBA" id="ARBA00004429"/>
    </source>
</evidence>
<proteinExistence type="inferred from homology"/>
<accession>A0A511R443</accession>
<evidence type="ECO:0000313" key="11">
    <source>
        <dbReference type="EMBL" id="GEM84067.1"/>
    </source>
</evidence>
<dbReference type="EMBL" id="BJXL01000075">
    <property type="protein sequence ID" value="GEM84067.1"/>
    <property type="molecule type" value="Genomic_DNA"/>
</dbReference>
<reference evidence="11 12" key="1">
    <citation type="submission" date="2019-07" db="EMBL/GenBank/DDBJ databases">
        <title>Whole genome shotgun sequence of Meiothermus hypogaeus NBRC 106114.</title>
        <authorList>
            <person name="Hosoyama A."/>
            <person name="Uohara A."/>
            <person name="Ohji S."/>
            <person name="Ichikawa N."/>
        </authorList>
    </citation>
    <scope>NUCLEOTIDE SEQUENCE [LARGE SCALE GENOMIC DNA]</scope>
    <source>
        <strain evidence="11 12">NBRC 106114</strain>
    </source>
</reference>
<name>A0A511R443_9DEIN</name>
<evidence type="ECO:0000256" key="6">
    <source>
        <dbReference type="ARBA" id="ARBA00022989"/>
    </source>
</evidence>
<dbReference type="InterPro" id="IPR055348">
    <property type="entry name" value="DctQ"/>
</dbReference>
<sequence>MRKFLEGLYGLSSLLAGLLVVFIFVIILAQILGRQLGVAIPSANELSGFAMAGAVFLALAPTLRAGAHIRVGVLVRRLQGRVRRALELLVGTFSLLASGYATLQLWRLVLDSYRYGDLAPGLLPLPIWIPQSFLAVGLTIFTIALADNLGALLRGELPSYLAEGGGQE</sequence>